<keyword evidence="2 9" id="KW-0813">Transport</keyword>
<evidence type="ECO:0000256" key="8">
    <source>
        <dbReference type="ARBA" id="ARBA00023136"/>
    </source>
</evidence>
<comment type="caution">
    <text evidence="12">The sequence shown here is derived from an EMBL/GenBank/DDBJ whole genome shotgun (WGS) entry which is preliminary data.</text>
</comment>
<dbReference type="CDD" id="cd06261">
    <property type="entry name" value="TM_PBP2"/>
    <property type="match status" value="1"/>
</dbReference>
<evidence type="ECO:0000256" key="1">
    <source>
        <dbReference type="ARBA" id="ARBA00004651"/>
    </source>
</evidence>
<name>A0A3S0HYW4_9PROT</name>
<feature type="transmembrane region" description="Helical" evidence="9">
    <location>
        <begin position="119"/>
        <end position="139"/>
    </location>
</feature>
<keyword evidence="13" id="KW-1185">Reference proteome</keyword>
<dbReference type="RefSeq" id="WP_126613869.1">
    <property type="nucleotide sequence ID" value="NZ_JBHUCY010000012.1"/>
</dbReference>
<evidence type="ECO:0000256" key="4">
    <source>
        <dbReference type="ARBA" id="ARBA00022692"/>
    </source>
</evidence>
<evidence type="ECO:0000313" key="12">
    <source>
        <dbReference type="EMBL" id="RTR22036.1"/>
    </source>
</evidence>
<dbReference type="GO" id="GO:0015833">
    <property type="term" value="P:peptide transport"/>
    <property type="evidence" value="ECO:0007669"/>
    <property type="project" value="UniProtKB-KW"/>
</dbReference>
<comment type="subcellular location">
    <subcellularLocation>
        <location evidence="1 9">Cell membrane</location>
        <topology evidence="1 9">Multi-pass membrane protein</topology>
    </subcellularLocation>
</comment>
<feature type="transmembrane region" description="Helical" evidence="9">
    <location>
        <begin position="96"/>
        <end position="113"/>
    </location>
</feature>
<evidence type="ECO:0000256" key="9">
    <source>
        <dbReference type="RuleBase" id="RU363032"/>
    </source>
</evidence>
<dbReference type="PANTHER" id="PTHR43386">
    <property type="entry name" value="OLIGOPEPTIDE TRANSPORT SYSTEM PERMEASE PROTEIN APPC"/>
    <property type="match status" value="1"/>
</dbReference>
<evidence type="ECO:0000256" key="10">
    <source>
        <dbReference type="SAM" id="MobiDB-lite"/>
    </source>
</evidence>
<feature type="region of interest" description="Disordered" evidence="10">
    <location>
        <begin position="254"/>
        <end position="273"/>
    </location>
</feature>
<proteinExistence type="inferred from homology"/>
<keyword evidence="3" id="KW-1003">Cell membrane</keyword>
<dbReference type="PANTHER" id="PTHR43386:SF1">
    <property type="entry name" value="D,D-DIPEPTIDE TRANSPORT SYSTEM PERMEASE PROTEIN DDPC-RELATED"/>
    <property type="match status" value="1"/>
</dbReference>
<dbReference type="AlphaFoldDB" id="A0A3S0HYW4"/>
<gene>
    <name evidence="12" type="ORF">EJ903_07980</name>
</gene>
<reference evidence="12 13" key="1">
    <citation type="submission" date="2018-12" db="EMBL/GenBank/DDBJ databases">
        <authorList>
            <person name="Yang Y."/>
        </authorList>
    </citation>
    <scope>NUCLEOTIDE SEQUENCE [LARGE SCALE GENOMIC DNA]</scope>
    <source>
        <strain evidence="12 13">L-25-5w-1</strain>
    </source>
</reference>
<evidence type="ECO:0000256" key="6">
    <source>
        <dbReference type="ARBA" id="ARBA00022927"/>
    </source>
</evidence>
<keyword evidence="8 9" id="KW-0472">Membrane</keyword>
<accession>A0A3S0HYW4</accession>
<sequence length="273" mass="26738">MSAPPPLPTTTHHGKGAAGLALLVALALACTVAPLLNDGAGPLRADRDPVLTALTDGRGSLSFALLSGLLGAGLGVAWSGLAIALGDRAERRLMGAAARLVALPLALLVPLGVGLTGGGLPVLTALVALSAAPLVAGLAHQDLRALLRRDFLTAARAAGRSKGALLLHHLLPNAVRPLLAAGAIALPRALAVESLASLLGLGLPSSVGSWGGAVGVAARLGDGLALVPAALLLALSLWAFHAVADEALRLAAEGPHGGPSNGLPGGSAPDARP</sequence>
<protein>
    <submittedName>
        <fullName evidence="12">ABC transporter permease subunit</fullName>
    </submittedName>
</protein>
<keyword evidence="5" id="KW-0571">Peptide transport</keyword>
<feature type="compositionally biased region" description="Gly residues" evidence="10">
    <location>
        <begin position="255"/>
        <end position="265"/>
    </location>
</feature>
<dbReference type="EMBL" id="RXMA01000005">
    <property type="protein sequence ID" value="RTR22036.1"/>
    <property type="molecule type" value="Genomic_DNA"/>
</dbReference>
<keyword evidence="7 9" id="KW-1133">Transmembrane helix</keyword>
<keyword evidence="6" id="KW-0653">Protein transport</keyword>
<comment type="similarity">
    <text evidence="9">Belongs to the binding-protein-dependent transport system permease family.</text>
</comment>
<dbReference type="InterPro" id="IPR050366">
    <property type="entry name" value="BP-dependent_transpt_permease"/>
</dbReference>
<dbReference type="Pfam" id="PF00528">
    <property type="entry name" value="BPD_transp_1"/>
    <property type="match status" value="1"/>
</dbReference>
<dbReference type="Gene3D" id="1.10.3720.10">
    <property type="entry name" value="MetI-like"/>
    <property type="match status" value="1"/>
</dbReference>
<evidence type="ECO:0000256" key="5">
    <source>
        <dbReference type="ARBA" id="ARBA00022856"/>
    </source>
</evidence>
<feature type="domain" description="ABC transmembrane type-1" evidence="11">
    <location>
        <begin position="57"/>
        <end position="243"/>
    </location>
</feature>
<dbReference type="Proteomes" id="UP000277007">
    <property type="component" value="Unassembled WGS sequence"/>
</dbReference>
<evidence type="ECO:0000259" key="11">
    <source>
        <dbReference type="PROSITE" id="PS50928"/>
    </source>
</evidence>
<dbReference type="OrthoDB" id="9937628at2"/>
<organism evidence="12 13">
    <name type="scientific">Azospirillum griseum</name>
    <dbReference type="NCBI Taxonomy" id="2496639"/>
    <lineage>
        <taxon>Bacteria</taxon>
        <taxon>Pseudomonadati</taxon>
        <taxon>Pseudomonadota</taxon>
        <taxon>Alphaproteobacteria</taxon>
        <taxon>Rhodospirillales</taxon>
        <taxon>Azospirillaceae</taxon>
        <taxon>Azospirillum</taxon>
    </lineage>
</organism>
<dbReference type="GO" id="GO:0055085">
    <property type="term" value="P:transmembrane transport"/>
    <property type="evidence" value="ECO:0007669"/>
    <property type="project" value="InterPro"/>
</dbReference>
<dbReference type="GO" id="GO:0005886">
    <property type="term" value="C:plasma membrane"/>
    <property type="evidence" value="ECO:0007669"/>
    <property type="project" value="UniProtKB-SubCell"/>
</dbReference>
<dbReference type="InterPro" id="IPR035906">
    <property type="entry name" value="MetI-like_sf"/>
</dbReference>
<feature type="transmembrane region" description="Helical" evidence="9">
    <location>
        <begin position="61"/>
        <end position="84"/>
    </location>
</feature>
<evidence type="ECO:0000313" key="13">
    <source>
        <dbReference type="Proteomes" id="UP000277007"/>
    </source>
</evidence>
<keyword evidence="4 9" id="KW-0812">Transmembrane</keyword>
<evidence type="ECO:0000256" key="3">
    <source>
        <dbReference type="ARBA" id="ARBA00022475"/>
    </source>
</evidence>
<dbReference type="InterPro" id="IPR000515">
    <property type="entry name" value="MetI-like"/>
</dbReference>
<evidence type="ECO:0000256" key="2">
    <source>
        <dbReference type="ARBA" id="ARBA00022448"/>
    </source>
</evidence>
<evidence type="ECO:0000256" key="7">
    <source>
        <dbReference type="ARBA" id="ARBA00022989"/>
    </source>
</evidence>
<dbReference type="SUPFAM" id="SSF161098">
    <property type="entry name" value="MetI-like"/>
    <property type="match status" value="1"/>
</dbReference>
<dbReference type="GO" id="GO:0015031">
    <property type="term" value="P:protein transport"/>
    <property type="evidence" value="ECO:0007669"/>
    <property type="project" value="UniProtKB-KW"/>
</dbReference>
<dbReference type="PROSITE" id="PS50928">
    <property type="entry name" value="ABC_TM1"/>
    <property type="match status" value="1"/>
</dbReference>